<dbReference type="OrthoDB" id="9773856at2"/>
<proteinExistence type="inferred from homology"/>
<dbReference type="GO" id="GO:0006260">
    <property type="term" value="P:DNA replication"/>
    <property type="evidence" value="ECO:0007669"/>
    <property type="project" value="UniProtKB-KW"/>
</dbReference>
<keyword evidence="4" id="KW-1185">Reference proteome</keyword>
<dbReference type="GO" id="GO:0006310">
    <property type="term" value="P:DNA recombination"/>
    <property type="evidence" value="ECO:0007669"/>
    <property type="project" value="UniProtKB-KW"/>
</dbReference>
<dbReference type="STRING" id="211165.GCA_000317285_06777"/>
<accession>A0A3S0ZB33</accession>
<comment type="caution">
    <text evidence="3">The sequence shown here is derived from an EMBL/GenBank/DDBJ whole genome shotgun (WGS) entry which is preliminary data.</text>
</comment>
<dbReference type="SUPFAM" id="SSF56300">
    <property type="entry name" value="Metallo-dependent phosphatases"/>
    <property type="match status" value="1"/>
</dbReference>
<dbReference type="EMBL" id="RSCJ01000045">
    <property type="protein sequence ID" value="RUR72638.1"/>
    <property type="molecule type" value="Genomic_DNA"/>
</dbReference>
<dbReference type="PANTHER" id="PTHR30337">
    <property type="entry name" value="COMPONENT OF ATP-DEPENDENT DSDNA EXONUCLEASE"/>
    <property type="match status" value="1"/>
</dbReference>
<reference evidence="3 4" key="1">
    <citation type="journal article" date="2019" name="Genome Biol. Evol.">
        <title>Day and night: Metabolic profiles and evolutionary relationships of six axenic non-marine cyanobacteria.</title>
        <authorList>
            <person name="Will S.E."/>
            <person name="Henke P."/>
            <person name="Boedeker C."/>
            <person name="Huang S."/>
            <person name="Brinkmann H."/>
            <person name="Rohde M."/>
            <person name="Jarek M."/>
            <person name="Friedl T."/>
            <person name="Seufert S."/>
            <person name="Schumacher M."/>
            <person name="Overmann J."/>
            <person name="Neumann-Schaal M."/>
            <person name="Petersen J."/>
        </authorList>
    </citation>
    <scope>NUCLEOTIDE SEQUENCE [LARGE SCALE GENOMIC DNA]</scope>
    <source>
        <strain evidence="3 4">PCC 6912</strain>
    </source>
</reference>
<name>A0A3S0ZB33_CHLFR</name>
<evidence type="ECO:0000259" key="2">
    <source>
        <dbReference type="Pfam" id="PF00149"/>
    </source>
</evidence>
<keyword evidence="1" id="KW-0269">Exonuclease</keyword>
<keyword evidence="1" id="KW-0378">Hydrolase</keyword>
<feature type="domain" description="Calcineurin-like phosphoesterase" evidence="2">
    <location>
        <begin position="1"/>
        <end position="237"/>
    </location>
</feature>
<evidence type="ECO:0000256" key="1">
    <source>
        <dbReference type="RuleBase" id="RU363069"/>
    </source>
</evidence>
<organism evidence="3 4">
    <name type="scientific">Chlorogloeopsis fritschii PCC 6912</name>
    <dbReference type="NCBI Taxonomy" id="211165"/>
    <lineage>
        <taxon>Bacteria</taxon>
        <taxon>Bacillati</taxon>
        <taxon>Cyanobacteriota</taxon>
        <taxon>Cyanophyceae</taxon>
        <taxon>Nostocales</taxon>
        <taxon>Chlorogloeopsidaceae</taxon>
        <taxon>Chlorogloeopsis</taxon>
    </lineage>
</organism>
<comment type="subunit">
    <text evidence="1">Heterodimer of SbcC and SbcD.</text>
</comment>
<dbReference type="InterPro" id="IPR050535">
    <property type="entry name" value="DNA_Repair-Maintenance_Comp"/>
</dbReference>
<gene>
    <name evidence="1" type="primary">sbcD</name>
    <name evidence="3" type="ORF">PCC6912_61950</name>
</gene>
<comment type="similarity">
    <text evidence="1">Belongs to the SbcD family.</text>
</comment>
<keyword evidence="1" id="KW-0233">DNA recombination</keyword>
<sequence>MQILHTSDWHLNDKLGRIPRQGDIVKRLEEIANYLDEHKVDVMVVAGDLFSQYNRLDELKSAVGEMRDVFQPFLLGGGTIVTISGNHDNEAFFNLMRFALDLADPIDPKKPGARPGGRLYLAAQPTYLLLEDKAGQQVQFVLMPYPTSSRYLKDEITKYGSLDEKNSLLHQAMLEKIDLIKNKHIKPELPSVLVSHAHIRGSQLHNLYRISEREDVVFDAGDIPTNWSYAAYGHIHKAQTLAGTTHVRYSGSIERLDYGERDDEKSVVLVEIGAKGRTQEPAILPLNATPIYRIEINNPEEIPSIKDKYSELDRALVSYKLTYKLGEYNRDAICRELDKIFPRWYDREIVTEGSSISLKSSTLVADTQDVATNVRTYLQQQLAGTPECDAVLALAEQLLANEQFLNNSEVEI</sequence>
<dbReference type="InterPro" id="IPR004843">
    <property type="entry name" value="Calcineurin-like_PHP"/>
</dbReference>
<dbReference type="AlphaFoldDB" id="A0A3S0ZB33"/>
<dbReference type="InterPro" id="IPR029052">
    <property type="entry name" value="Metallo-depent_PP-like"/>
</dbReference>
<dbReference type="Pfam" id="PF00149">
    <property type="entry name" value="Metallophos"/>
    <property type="match status" value="1"/>
</dbReference>
<keyword evidence="1" id="KW-0540">Nuclease</keyword>
<dbReference type="Gene3D" id="3.60.21.10">
    <property type="match status" value="1"/>
</dbReference>
<dbReference type="GO" id="GO:0004519">
    <property type="term" value="F:endonuclease activity"/>
    <property type="evidence" value="ECO:0007669"/>
    <property type="project" value="UniProtKB-KW"/>
</dbReference>
<evidence type="ECO:0000313" key="4">
    <source>
        <dbReference type="Proteomes" id="UP000268857"/>
    </source>
</evidence>
<dbReference type="InterPro" id="IPR004593">
    <property type="entry name" value="SbcD"/>
</dbReference>
<comment type="function">
    <text evidence="1">SbcCD cleaves DNA hairpin structures. These structures can inhibit DNA replication and are intermediates in certain DNA recombination reactions. The complex acts as a 3'-&gt;5' double strand exonuclease that can open hairpins. It also has a 5' single-strand endonuclease activity.</text>
</comment>
<dbReference type="RefSeq" id="WP_127011425.1">
    <property type="nucleotide sequence ID" value="NZ_RSCJ01000045.1"/>
</dbReference>
<dbReference type="GO" id="GO:0008408">
    <property type="term" value="F:3'-5' exonuclease activity"/>
    <property type="evidence" value="ECO:0007669"/>
    <property type="project" value="InterPro"/>
</dbReference>
<protein>
    <recommendedName>
        <fullName evidence="1">Nuclease SbcCD subunit D</fullName>
    </recommendedName>
</protein>
<dbReference type="Proteomes" id="UP000268857">
    <property type="component" value="Unassembled WGS sequence"/>
</dbReference>
<keyword evidence="1" id="KW-0255">Endonuclease</keyword>
<dbReference type="PANTHER" id="PTHR30337:SF0">
    <property type="entry name" value="NUCLEASE SBCCD SUBUNIT D"/>
    <property type="match status" value="1"/>
</dbReference>
<dbReference type="NCBIfam" id="TIGR00619">
    <property type="entry name" value="sbcd"/>
    <property type="match status" value="1"/>
</dbReference>
<evidence type="ECO:0000313" key="3">
    <source>
        <dbReference type="EMBL" id="RUR72638.1"/>
    </source>
</evidence>
<keyword evidence="1" id="KW-0235">DNA replication</keyword>